<dbReference type="Gene3D" id="1.10.357.20">
    <property type="entry name" value="SLC41 divalent cation transporters, integral membrane domain"/>
    <property type="match status" value="1"/>
</dbReference>
<keyword evidence="8" id="KW-0129">CBS domain</keyword>
<dbReference type="InterPro" id="IPR006668">
    <property type="entry name" value="Mg_transptr_MgtE_intracell_dom"/>
</dbReference>
<evidence type="ECO:0000313" key="11">
    <source>
        <dbReference type="EMBL" id="PZR13874.1"/>
    </source>
</evidence>
<organism evidence="11 12">
    <name type="scientific">Archangium gephyra</name>
    <dbReference type="NCBI Taxonomy" id="48"/>
    <lineage>
        <taxon>Bacteria</taxon>
        <taxon>Pseudomonadati</taxon>
        <taxon>Myxococcota</taxon>
        <taxon>Myxococcia</taxon>
        <taxon>Myxococcales</taxon>
        <taxon>Cystobacterineae</taxon>
        <taxon>Archangiaceae</taxon>
        <taxon>Archangium</taxon>
    </lineage>
</organism>
<dbReference type="PANTHER" id="PTHR43773">
    <property type="entry name" value="MAGNESIUM TRANSPORTER MGTE"/>
    <property type="match status" value="1"/>
</dbReference>
<comment type="similarity">
    <text evidence="2 9">Belongs to the SLC41A transporter family.</text>
</comment>
<evidence type="ECO:0000256" key="7">
    <source>
        <dbReference type="ARBA" id="ARBA00023136"/>
    </source>
</evidence>
<evidence type="ECO:0000256" key="5">
    <source>
        <dbReference type="ARBA" id="ARBA00022842"/>
    </source>
</evidence>
<evidence type="ECO:0000256" key="9">
    <source>
        <dbReference type="RuleBase" id="RU362011"/>
    </source>
</evidence>
<comment type="function">
    <text evidence="9">Acts as a magnesium transporter.</text>
</comment>
<reference evidence="11 12" key="1">
    <citation type="submission" date="2017-08" db="EMBL/GenBank/DDBJ databases">
        <title>Infants hospitalized years apart are colonized by the same room-sourced microbial strains.</title>
        <authorList>
            <person name="Brooks B."/>
            <person name="Olm M.R."/>
            <person name="Firek B.A."/>
            <person name="Baker R."/>
            <person name="Thomas B.C."/>
            <person name="Morowitz M.J."/>
            <person name="Banfield J.F."/>
        </authorList>
    </citation>
    <scope>NUCLEOTIDE SEQUENCE [LARGE SCALE GENOMIC DNA]</scope>
    <source>
        <strain evidence="11">S2_003_000_R2_14</strain>
    </source>
</reference>
<feature type="transmembrane region" description="Helical" evidence="9">
    <location>
        <begin position="361"/>
        <end position="383"/>
    </location>
</feature>
<sequence>MLGHLLKPEYEELIRKRDWESLRIAFEDVDPADIAEILEDLPAEDSGVLFRFLPRTIAGEAFEYLPLDQQTEIVQRLGSEQLATVLDEMAPDDRTRLFEELPAEVTRRALEQLSADELKVARQLLGYPENTAGRYMTPEYLELKPAMTVREGFESVRRNAKSRETLNVIYVVDDKGILLTDLRLQDLVLADPEMRVGDLEARPLVSIPATAPKDEIVKTFEKYDRVALPVVDSRGAMVGIITADDVLDVAEEEATEDIQKLGGVEALEAPYMEIGTFEMLRKRGGWLAILLVGGMLTATAMGSFADDLARAEVLALFLPLIIASGGNSGSQATSLIIRALSLREIELSDWWRVAVKELRSGVLLGVGLATIGFARVVLWQWLFNIGVLSRGYGEHYLMVASTVSASLVGVVMVGAMIGSMLPFLLQRLGLDPAAASAPFVATLVDVTGIVIYFTVANVILKSTLLAVLPSP</sequence>
<comment type="caution">
    <text evidence="9">Lacks conserved residue(s) required for the propagation of feature annotation.</text>
</comment>
<comment type="subcellular location">
    <subcellularLocation>
        <location evidence="9">Cell membrane</location>
        <topology evidence="9">Multi-pass membrane protein</topology>
    </subcellularLocation>
    <subcellularLocation>
        <location evidence="1">Membrane</location>
        <topology evidence="1">Multi-pass membrane protein</topology>
    </subcellularLocation>
</comment>
<keyword evidence="9" id="KW-0479">Metal-binding</keyword>
<evidence type="ECO:0000256" key="6">
    <source>
        <dbReference type="ARBA" id="ARBA00022989"/>
    </source>
</evidence>
<feature type="transmembrane region" description="Helical" evidence="9">
    <location>
        <begin position="437"/>
        <end position="460"/>
    </location>
</feature>
<comment type="subunit">
    <text evidence="9">Homodimer.</text>
</comment>
<dbReference type="InterPro" id="IPR038076">
    <property type="entry name" value="MgtE_N_sf"/>
</dbReference>
<comment type="caution">
    <text evidence="11">The sequence shown here is derived from an EMBL/GenBank/DDBJ whole genome shotgun (WGS) entry which is preliminary data.</text>
</comment>
<dbReference type="Proteomes" id="UP000249061">
    <property type="component" value="Unassembled WGS sequence"/>
</dbReference>
<dbReference type="InterPro" id="IPR006669">
    <property type="entry name" value="MgtE_transporter"/>
</dbReference>
<dbReference type="InterPro" id="IPR006667">
    <property type="entry name" value="SLC41_membr_dom"/>
</dbReference>
<evidence type="ECO:0000256" key="8">
    <source>
        <dbReference type="PROSITE-ProRule" id="PRU00703"/>
    </source>
</evidence>
<dbReference type="PANTHER" id="PTHR43773:SF1">
    <property type="entry name" value="MAGNESIUM TRANSPORTER MGTE"/>
    <property type="match status" value="1"/>
</dbReference>
<dbReference type="Gene3D" id="3.10.580.10">
    <property type="entry name" value="CBS-domain"/>
    <property type="match status" value="1"/>
</dbReference>
<dbReference type="EMBL" id="QFQP01000008">
    <property type="protein sequence ID" value="PZR13874.1"/>
    <property type="molecule type" value="Genomic_DNA"/>
</dbReference>
<dbReference type="SUPFAM" id="SSF54631">
    <property type="entry name" value="CBS-domain pair"/>
    <property type="match status" value="1"/>
</dbReference>
<dbReference type="Gene3D" id="1.25.60.10">
    <property type="entry name" value="MgtE N-terminal domain-like"/>
    <property type="match status" value="1"/>
</dbReference>
<protein>
    <recommendedName>
        <fullName evidence="9">Magnesium transporter MgtE</fullName>
    </recommendedName>
</protein>
<feature type="domain" description="CBS" evidence="10">
    <location>
        <begin position="200"/>
        <end position="256"/>
    </location>
</feature>
<keyword evidence="7 9" id="KW-0472">Membrane</keyword>
<dbReference type="SMART" id="SM00924">
    <property type="entry name" value="MgtE_N"/>
    <property type="match status" value="1"/>
</dbReference>
<evidence type="ECO:0000256" key="1">
    <source>
        <dbReference type="ARBA" id="ARBA00004141"/>
    </source>
</evidence>
<dbReference type="SMART" id="SM00116">
    <property type="entry name" value="CBS"/>
    <property type="match status" value="1"/>
</dbReference>
<evidence type="ECO:0000256" key="4">
    <source>
        <dbReference type="ARBA" id="ARBA00022692"/>
    </source>
</evidence>
<dbReference type="SUPFAM" id="SSF158791">
    <property type="entry name" value="MgtE N-terminal domain-like"/>
    <property type="match status" value="1"/>
</dbReference>
<dbReference type="PROSITE" id="PS51371">
    <property type="entry name" value="CBS"/>
    <property type="match status" value="1"/>
</dbReference>
<keyword evidence="3 9" id="KW-0813">Transport</keyword>
<dbReference type="InterPro" id="IPR000644">
    <property type="entry name" value="CBS_dom"/>
</dbReference>
<accession>A0A2W5VD11</accession>
<keyword evidence="5 9" id="KW-0460">Magnesium</keyword>
<dbReference type="Pfam" id="PF01769">
    <property type="entry name" value="MgtE"/>
    <property type="match status" value="1"/>
</dbReference>
<name>A0A2W5VD11_9BACT</name>
<dbReference type="GO" id="GO:0005886">
    <property type="term" value="C:plasma membrane"/>
    <property type="evidence" value="ECO:0007669"/>
    <property type="project" value="UniProtKB-SubCell"/>
</dbReference>
<evidence type="ECO:0000256" key="2">
    <source>
        <dbReference type="ARBA" id="ARBA00009749"/>
    </source>
</evidence>
<feature type="transmembrane region" description="Helical" evidence="9">
    <location>
        <begin position="286"/>
        <end position="305"/>
    </location>
</feature>
<keyword evidence="9" id="KW-1003">Cell membrane</keyword>
<keyword evidence="6 9" id="KW-1133">Transmembrane helix</keyword>
<dbReference type="GO" id="GO:0015095">
    <property type="term" value="F:magnesium ion transmembrane transporter activity"/>
    <property type="evidence" value="ECO:0007669"/>
    <property type="project" value="UniProtKB-UniRule"/>
</dbReference>
<evidence type="ECO:0000259" key="10">
    <source>
        <dbReference type="PROSITE" id="PS51371"/>
    </source>
</evidence>
<dbReference type="AlphaFoldDB" id="A0A2W5VD11"/>
<feature type="transmembrane region" description="Helical" evidence="9">
    <location>
        <begin position="403"/>
        <end position="425"/>
    </location>
</feature>
<dbReference type="InterPro" id="IPR036739">
    <property type="entry name" value="SLC41_membr_dom_sf"/>
</dbReference>
<evidence type="ECO:0000256" key="3">
    <source>
        <dbReference type="ARBA" id="ARBA00022448"/>
    </source>
</evidence>
<dbReference type="NCBIfam" id="TIGR00400">
    <property type="entry name" value="mgtE"/>
    <property type="match status" value="1"/>
</dbReference>
<dbReference type="Pfam" id="PF03448">
    <property type="entry name" value="MgtE_N"/>
    <property type="match status" value="1"/>
</dbReference>
<proteinExistence type="inferred from homology"/>
<dbReference type="GO" id="GO:0046872">
    <property type="term" value="F:metal ion binding"/>
    <property type="evidence" value="ECO:0007669"/>
    <property type="project" value="UniProtKB-KW"/>
</dbReference>
<dbReference type="InterPro" id="IPR046342">
    <property type="entry name" value="CBS_dom_sf"/>
</dbReference>
<dbReference type="SUPFAM" id="SSF161093">
    <property type="entry name" value="MgtE membrane domain-like"/>
    <property type="match status" value="1"/>
</dbReference>
<dbReference type="CDD" id="cd04606">
    <property type="entry name" value="CBS_pair_Mg_transporter"/>
    <property type="match status" value="1"/>
</dbReference>
<evidence type="ECO:0000313" key="12">
    <source>
        <dbReference type="Proteomes" id="UP000249061"/>
    </source>
</evidence>
<dbReference type="Pfam" id="PF00571">
    <property type="entry name" value="CBS"/>
    <property type="match status" value="1"/>
</dbReference>
<gene>
    <name evidence="11" type="primary">mgtE</name>
    <name evidence="11" type="ORF">DI536_11115</name>
</gene>
<keyword evidence="4 9" id="KW-0812">Transmembrane</keyword>